<evidence type="ECO:0000313" key="2">
    <source>
        <dbReference type="Proteomes" id="UP000886520"/>
    </source>
</evidence>
<dbReference type="Proteomes" id="UP000886520">
    <property type="component" value="Chromosome 25"/>
</dbReference>
<protein>
    <submittedName>
        <fullName evidence="1">Uncharacterized protein</fullName>
    </submittedName>
</protein>
<sequence>MDLTWQPCVILEPFTATACNYAMKRLLLSSSSWHTCKQDQHSPRTCMHTKQDREEWRATSEGVHSRDLNLVHLSMQKLSGKELLEWKKETGEWKRTVRAACLLKM</sequence>
<dbReference type="EMBL" id="JABFUD020000025">
    <property type="protein sequence ID" value="KAI5059189.1"/>
    <property type="molecule type" value="Genomic_DNA"/>
</dbReference>
<dbReference type="AlphaFoldDB" id="A0A9D4U287"/>
<keyword evidence="2" id="KW-1185">Reference proteome</keyword>
<organism evidence="1 2">
    <name type="scientific">Adiantum capillus-veneris</name>
    <name type="common">Maidenhair fern</name>
    <dbReference type="NCBI Taxonomy" id="13818"/>
    <lineage>
        <taxon>Eukaryota</taxon>
        <taxon>Viridiplantae</taxon>
        <taxon>Streptophyta</taxon>
        <taxon>Embryophyta</taxon>
        <taxon>Tracheophyta</taxon>
        <taxon>Polypodiopsida</taxon>
        <taxon>Polypodiidae</taxon>
        <taxon>Polypodiales</taxon>
        <taxon>Pteridineae</taxon>
        <taxon>Pteridaceae</taxon>
        <taxon>Vittarioideae</taxon>
        <taxon>Adiantum</taxon>
    </lineage>
</organism>
<comment type="caution">
    <text evidence="1">The sequence shown here is derived from an EMBL/GenBank/DDBJ whole genome shotgun (WGS) entry which is preliminary data.</text>
</comment>
<accession>A0A9D4U287</accession>
<evidence type="ECO:0000313" key="1">
    <source>
        <dbReference type="EMBL" id="KAI5059189.1"/>
    </source>
</evidence>
<gene>
    <name evidence="1" type="ORF">GOP47_0025508</name>
</gene>
<proteinExistence type="predicted"/>
<reference evidence="1" key="1">
    <citation type="submission" date="2021-01" db="EMBL/GenBank/DDBJ databases">
        <title>Adiantum capillus-veneris genome.</title>
        <authorList>
            <person name="Fang Y."/>
            <person name="Liao Q."/>
        </authorList>
    </citation>
    <scope>NUCLEOTIDE SEQUENCE</scope>
    <source>
        <strain evidence="1">H3</strain>
        <tissue evidence="1">Leaf</tissue>
    </source>
</reference>
<name>A0A9D4U287_ADICA</name>